<proteinExistence type="predicted"/>
<dbReference type="Proteomes" id="UP000008553">
    <property type="component" value="Unassembled WGS sequence"/>
</dbReference>
<dbReference type="EMBL" id="AABL01000397">
    <property type="protein sequence ID" value="EAA20833.1"/>
    <property type="molecule type" value="Genomic_DNA"/>
</dbReference>
<comment type="caution">
    <text evidence="1">The sequence shown here is derived from an EMBL/GenBank/DDBJ whole genome shotgun (WGS) entry which is preliminary data.</text>
</comment>
<dbReference type="AlphaFoldDB" id="Q7RPG3"/>
<reference evidence="1 2" key="1">
    <citation type="journal article" date="2002" name="Nature">
        <title>Genome sequence and comparative analysis of the model rodent malaria parasite Plasmodium yoelii yoelii.</title>
        <authorList>
            <person name="Carlton J.M."/>
            <person name="Angiuoli S.V."/>
            <person name="Suh B.B."/>
            <person name="Kooij T.W."/>
            <person name="Pertea M."/>
            <person name="Silva J.C."/>
            <person name="Ermolaeva M.D."/>
            <person name="Allen J.E."/>
            <person name="Selengut J.D."/>
            <person name="Koo H.L."/>
            <person name="Peterson J.D."/>
            <person name="Pop M."/>
            <person name="Kosack D.S."/>
            <person name="Shumway M.F."/>
            <person name="Bidwell S.L."/>
            <person name="Shallom S.J."/>
            <person name="van Aken S.E."/>
            <person name="Riedmuller S.B."/>
            <person name="Feldblyum T.V."/>
            <person name="Cho J.K."/>
            <person name="Quackenbush J."/>
            <person name="Sedegah M."/>
            <person name="Shoaibi A."/>
            <person name="Cummings L.M."/>
            <person name="Florens L."/>
            <person name="Yates J.R."/>
            <person name="Raine J.D."/>
            <person name="Sinden R.E."/>
            <person name="Harris M.A."/>
            <person name="Cunningham D.A."/>
            <person name="Preiser P.R."/>
            <person name="Bergman L.W."/>
            <person name="Vaidya A.B."/>
            <person name="van Lin L.H."/>
            <person name="Janse C.J."/>
            <person name="Waters A.P."/>
            <person name="Smith H.O."/>
            <person name="White O.R."/>
            <person name="Salzberg S.L."/>
            <person name="Venter J.C."/>
            <person name="Fraser C.M."/>
            <person name="Hoffman S.L."/>
            <person name="Gardner M.J."/>
            <person name="Carucci D.J."/>
        </authorList>
    </citation>
    <scope>NUCLEOTIDE SEQUENCE [LARGE SCALE GENOMIC DNA]</scope>
    <source>
        <strain evidence="1 2">17XNL</strain>
    </source>
</reference>
<keyword evidence="2" id="KW-1185">Reference proteome</keyword>
<feature type="non-terminal residue" evidence="1">
    <location>
        <position position="1"/>
    </location>
</feature>
<gene>
    <name evidence="1" type="ORF">PY01496</name>
</gene>
<protein>
    <submittedName>
        <fullName evidence="1">Uncharacterized protein</fullName>
    </submittedName>
</protein>
<evidence type="ECO:0000313" key="1">
    <source>
        <dbReference type="EMBL" id="EAA20833.1"/>
    </source>
</evidence>
<dbReference type="PaxDb" id="73239-Q7RPG3"/>
<sequence>KIRLKPLSCFNDRIYSYQG</sequence>
<evidence type="ECO:0000313" key="2">
    <source>
        <dbReference type="Proteomes" id="UP000008553"/>
    </source>
</evidence>
<dbReference type="InParanoid" id="Q7RPG3"/>
<organism evidence="1 2">
    <name type="scientific">Plasmodium yoelii yoelii</name>
    <dbReference type="NCBI Taxonomy" id="73239"/>
    <lineage>
        <taxon>Eukaryota</taxon>
        <taxon>Sar</taxon>
        <taxon>Alveolata</taxon>
        <taxon>Apicomplexa</taxon>
        <taxon>Aconoidasida</taxon>
        <taxon>Haemosporida</taxon>
        <taxon>Plasmodiidae</taxon>
        <taxon>Plasmodium</taxon>
        <taxon>Plasmodium (Vinckeia)</taxon>
    </lineage>
</organism>
<name>Q7RPG3_PLAYO</name>
<accession>Q7RPG3</accession>